<feature type="compositionally biased region" description="Basic and acidic residues" evidence="1">
    <location>
        <begin position="33"/>
        <end position="52"/>
    </location>
</feature>
<dbReference type="AlphaFoldDB" id="A0A7S2DEG3"/>
<dbReference type="EMBL" id="HBGQ01051668">
    <property type="protein sequence ID" value="CAD9452183.1"/>
    <property type="molecule type" value="Transcribed_RNA"/>
</dbReference>
<sequence>MADQGKHYHAIKRTGLSFKGEDGRAKKKRRTDKAHDIPGQPKEEGDDVKAEEGESVPMIEGSGRIVTSTNTVHGFETKFKDELEVGDTVIIHHAVSLEVEMRVITGVLSQRSATLHQAFSKDLVSTTSYHIRKDSLKLKEKAKASIQDEGDAEAMQDATSLELQKQLEKKLKKKNKLCSVREKTGMWGYKVVTKKHGNEMTQEEQLDERCKQGRDKYCF</sequence>
<evidence type="ECO:0000313" key="2">
    <source>
        <dbReference type="EMBL" id="CAD9452183.1"/>
    </source>
</evidence>
<organism evidence="2">
    <name type="scientific">Alexandrium andersonii</name>
    <dbReference type="NCBI Taxonomy" id="327968"/>
    <lineage>
        <taxon>Eukaryota</taxon>
        <taxon>Sar</taxon>
        <taxon>Alveolata</taxon>
        <taxon>Dinophyceae</taxon>
        <taxon>Gonyaulacales</taxon>
        <taxon>Pyrocystaceae</taxon>
        <taxon>Alexandrium</taxon>
    </lineage>
</organism>
<evidence type="ECO:0000256" key="1">
    <source>
        <dbReference type="SAM" id="MobiDB-lite"/>
    </source>
</evidence>
<protein>
    <submittedName>
        <fullName evidence="2">Uncharacterized protein</fullName>
    </submittedName>
</protein>
<feature type="region of interest" description="Disordered" evidence="1">
    <location>
        <begin position="1"/>
        <end position="56"/>
    </location>
</feature>
<name>A0A7S2DEG3_9DINO</name>
<proteinExistence type="predicted"/>
<reference evidence="2" key="1">
    <citation type="submission" date="2021-01" db="EMBL/GenBank/DDBJ databases">
        <authorList>
            <person name="Corre E."/>
            <person name="Pelletier E."/>
            <person name="Niang G."/>
            <person name="Scheremetjew M."/>
            <person name="Finn R."/>
            <person name="Kale V."/>
            <person name="Holt S."/>
            <person name="Cochrane G."/>
            <person name="Meng A."/>
            <person name="Brown T."/>
            <person name="Cohen L."/>
        </authorList>
    </citation>
    <scope>NUCLEOTIDE SEQUENCE</scope>
    <source>
        <strain evidence="2">CCMP2222</strain>
    </source>
</reference>
<gene>
    <name evidence="2" type="ORF">AAND1436_LOCUS25057</name>
</gene>
<accession>A0A7S2DEG3</accession>